<feature type="domain" description="HTH cro/C1-type" evidence="5">
    <location>
        <begin position="116"/>
        <end position="169"/>
    </location>
</feature>
<dbReference type="InterPro" id="IPR010982">
    <property type="entry name" value="Lambda_DNA-bd_dom_sf"/>
</dbReference>
<dbReference type="Proteomes" id="UP000222531">
    <property type="component" value="Unassembled WGS sequence"/>
</dbReference>
<dbReference type="PROSITE" id="PS50943">
    <property type="entry name" value="HTH_CROC1"/>
    <property type="match status" value="1"/>
</dbReference>
<dbReference type="Gene3D" id="2.130.10.10">
    <property type="entry name" value="YVTN repeat-like/Quinoprotein amine dehydrogenase"/>
    <property type="match status" value="4"/>
</dbReference>
<feature type="repeat" description="WD" evidence="3">
    <location>
        <begin position="1232"/>
        <end position="1273"/>
    </location>
</feature>
<dbReference type="InterPro" id="IPR049052">
    <property type="entry name" value="nSTAND1"/>
</dbReference>
<dbReference type="SUPFAM" id="SSF50978">
    <property type="entry name" value="WD40 repeat-like"/>
    <property type="match status" value="2"/>
</dbReference>
<keyword evidence="1 3" id="KW-0853">WD repeat</keyword>
<dbReference type="PANTHER" id="PTHR19848">
    <property type="entry name" value="WD40 REPEAT PROTEIN"/>
    <property type="match status" value="1"/>
</dbReference>
<evidence type="ECO:0000256" key="4">
    <source>
        <dbReference type="SAM" id="MobiDB-lite"/>
    </source>
</evidence>
<dbReference type="InterPro" id="IPR015943">
    <property type="entry name" value="WD40/YVTN_repeat-like_dom_sf"/>
</dbReference>
<feature type="repeat" description="WD" evidence="3">
    <location>
        <begin position="1107"/>
        <end position="1148"/>
    </location>
</feature>
<keyword evidence="7" id="KW-1185">Reference proteome</keyword>
<comment type="caution">
    <text evidence="6">The sequence shown here is derived from an EMBL/GenBank/DDBJ whole genome shotgun (WGS) entry which is preliminary data.</text>
</comment>
<dbReference type="PROSITE" id="PS00678">
    <property type="entry name" value="WD_REPEATS_1"/>
    <property type="match status" value="5"/>
</dbReference>
<protein>
    <recommendedName>
        <fullName evidence="5">HTH cro/C1-type domain-containing protein</fullName>
    </recommendedName>
</protein>
<accession>A0A2G1XJU0</accession>
<evidence type="ECO:0000313" key="6">
    <source>
        <dbReference type="EMBL" id="PHQ51518.1"/>
    </source>
</evidence>
<evidence type="ECO:0000256" key="2">
    <source>
        <dbReference type="ARBA" id="ARBA00022737"/>
    </source>
</evidence>
<dbReference type="SMART" id="SM00320">
    <property type="entry name" value="WD40"/>
    <property type="match status" value="14"/>
</dbReference>
<feature type="repeat" description="WD" evidence="3">
    <location>
        <begin position="1191"/>
        <end position="1232"/>
    </location>
</feature>
<feature type="repeat" description="WD" evidence="3">
    <location>
        <begin position="975"/>
        <end position="1016"/>
    </location>
</feature>
<evidence type="ECO:0000313" key="7">
    <source>
        <dbReference type="Proteomes" id="UP000222531"/>
    </source>
</evidence>
<dbReference type="EMBL" id="NHZO01000145">
    <property type="protein sequence ID" value="PHQ51518.1"/>
    <property type="molecule type" value="Genomic_DNA"/>
</dbReference>
<keyword evidence="2" id="KW-0677">Repeat</keyword>
<proteinExistence type="predicted"/>
<feature type="repeat" description="WD" evidence="3">
    <location>
        <begin position="1274"/>
        <end position="1315"/>
    </location>
</feature>
<evidence type="ECO:0000259" key="5">
    <source>
        <dbReference type="PROSITE" id="PS50943"/>
    </source>
</evidence>
<feature type="repeat" description="WD" evidence="3">
    <location>
        <begin position="933"/>
        <end position="974"/>
    </location>
</feature>
<dbReference type="InterPro" id="IPR027417">
    <property type="entry name" value="P-loop_NTPase"/>
</dbReference>
<feature type="repeat" description="WD" evidence="3">
    <location>
        <begin position="849"/>
        <end position="890"/>
    </location>
</feature>
<name>A0A2G1XJU0_STRCJ</name>
<dbReference type="InterPro" id="IPR019775">
    <property type="entry name" value="WD40_repeat_CS"/>
</dbReference>
<feature type="region of interest" description="Disordered" evidence="4">
    <location>
        <begin position="70"/>
        <end position="118"/>
    </location>
</feature>
<dbReference type="Pfam" id="PF20703">
    <property type="entry name" value="nSTAND1"/>
    <property type="match status" value="1"/>
</dbReference>
<dbReference type="SMART" id="SM00530">
    <property type="entry name" value="HTH_XRE"/>
    <property type="match status" value="1"/>
</dbReference>
<dbReference type="InterPro" id="IPR001680">
    <property type="entry name" value="WD40_rpt"/>
</dbReference>
<organism evidence="6 7">
    <name type="scientific">Streptomyces cinnamoneus</name>
    <name type="common">Streptoverticillium cinnamoneum</name>
    <dbReference type="NCBI Taxonomy" id="53446"/>
    <lineage>
        <taxon>Bacteria</taxon>
        <taxon>Bacillati</taxon>
        <taxon>Actinomycetota</taxon>
        <taxon>Actinomycetes</taxon>
        <taxon>Kitasatosporales</taxon>
        <taxon>Streptomycetaceae</taxon>
        <taxon>Streptomyces</taxon>
        <taxon>Streptomyces cinnamoneus group</taxon>
    </lineage>
</organism>
<dbReference type="PROSITE" id="PS50082">
    <property type="entry name" value="WD_REPEATS_2"/>
    <property type="match status" value="12"/>
</dbReference>
<reference evidence="6 7" key="1">
    <citation type="journal article" date="2017" name="Biochemistry">
        <title>Identification of the Biosynthetic Pathway for the Antibiotic Bicyclomycin.</title>
        <authorList>
            <person name="Patteson J."/>
            <person name="Cai W."/>
            <person name="Johnson R.A."/>
            <person name="Santa Maria K."/>
            <person name="Li B."/>
        </authorList>
    </citation>
    <scope>NUCLEOTIDE SEQUENCE [LARGE SCALE GENOMIC DNA]</scope>
    <source>
        <strain evidence="6 7">ATCC 21532</strain>
    </source>
</reference>
<dbReference type="InterPro" id="IPR036322">
    <property type="entry name" value="WD40_repeat_dom_sf"/>
</dbReference>
<evidence type="ECO:0000256" key="3">
    <source>
        <dbReference type="PROSITE-ProRule" id="PRU00221"/>
    </source>
</evidence>
<dbReference type="SUPFAM" id="SSF52540">
    <property type="entry name" value="P-loop containing nucleoside triphosphate hydrolases"/>
    <property type="match status" value="1"/>
</dbReference>
<dbReference type="Gene3D" id="1.10.260.40">
    <property type="entry name" value="lambda repressor-like DNA-binding domains"/>
    <property type="match status" value="1"/>
</dbReference>
<dbReference type="SUPFAM" id="SSF47413">
    <property type="entry name" value="lambda repressor-like DNA-binding domains"/>
    <property type="match status" value="1"/>
</dbReference>
<feature type="repeat" description="WD" evidence="3">
    <location>
        <begin position="765"/>
        <end position="806"/>
    </location>
</feature>
<feature type="repeat" description="WD" evidence="3">
    <location>
        <begin position="891"/>
        <end position="932"/>
    </location>
</feature>
<feature type="repeat" description="WD" evidence="3">
    <location>
        <begin position="807"/>
        <end position="848"/>
    </location>
</feature>
<dbReference type="OrthoDB" id="134501at2"/>
<dbReference type="InterPro" id="IPR001387">
    <property type="entry name" value="Cro/C1-type_HTH"/>
</dbReference>
<dbReference type="CDD" id="cd00200">
    <property type="entry name" value="WD40"/>
    <property type="match status" value="2"/>
</dbReference>
<dbReference type="InterPro" id="IPR020472">
    <property type="entry name" value="WD40_PAC1"/>
</dbReference>
<dbReference type="PRINTS" id="PR00320">
    <property type="entry name" value="GPROTEINBRPT"/>
</dbReference>
<dbReference type="GO" id="GO:0003677">
    <property type="term" value="F:DNA binding"/>
    <property type="evidence" value="ECO:0007669"/>
    <property type="project" value="InterPro"/>
</dbReference>
<sequence length="1380" mass="145619">MRTLVTPCGTASAPCLPTGSRASRRLPWPPFRPPHGGLKSHCSRALRAETIFWGALTDVLEGVASASAVGRGFPGEVSPGPDVRGGDPSVNDRGQAPGDSPAEALPSGPAQAGERLRRRRLERGVSLAKLARLAFYSKGYLSKVENGEKPLTVELARGCDQVLETGGELAQLVLPAVKGNGRRARGAERCPYRGLSPFGAGDAQWFFGRDEAVAEVVSQLAERLRTPGPLLVMAPSGAGKSSLLRAGLLPALARGVLPVTGSQAWPVALLTPGEHPLEELLNRIAVATGASRRLLAKAHEEGGGALATAVCAAVEGMRRAAGPTTAHGKAAYGSATGEAAALVLVVDQFEEAFMLCSDDGERAAFVQALLSLTARREDDGAGLPSALVVLGVRADFYDRCLAFPGLAASLQRGHVTVGPMDDAHVRVAVTRPARAAGLEVEPGLVEILLRDIGLMPGQVAHAGAAPGGALPLLSHALLSTWQHRENATLTVDGYRLTGGVSGAVAATAERAHTSLSARQQAAARRVLLQLIQVGEDRETSRPCRRQDLLEAGTFRPGDPEAVIEAFTRARLLIVDAEHVEIAHEVLLHAWPRLRRWIDDDRAGLRTRQSLAEAAAAWQDEGHDPSLLYRGPRLAAALEALANPQDEADLAPASRRFLEASRALETAEELKEKRRLRRLRVLTSGLTALLVLSLVAGGVAFQQSRAAEHQRHLAVSRELAAQADAVRTDHPQAAALLAVRAFRQAHTAEARSTLLSAYAGYRSADLKAHRSFVNRMAFSPDGHLIATAGADRAVKLWDAATRQMTATLTGHTDAVEDVAFSPDGRILATASDDQSVKLWDLMTRKVTATLTGHNNNVNAVSFSPDGRMLATAGNDRAVRLWDTRSHREIASFTGHTDDVVSVAFSPDGHTLASAGSDRTVRLWDTAEPRGTATLGGHTGTVISVAFSPDGRTLASGGTDRTTRLWDPRSRQLTAVLSGHTDSVYQVAFSPDGHTLATVGFDATARLWDVAGQRQTRSMDGKHKLLGAAFSPDGRFLATTGNTEGDKPDMRVWETSTGRQIAGFGGEVAPATATAFSRRGNLLAVSGRDAAVALYAAYAAEPVKPVATLTTHLGEVAALAFSPDGGTLAVVGAGGSMELWDVAGKRERGTVATQQGGLNAGAFSPDGRTIATAGDDNTVKLWGARTQRVTATLAGHTASVLDVAFSPDGRTLATGSLDRTARLWDTRSGRQNAVLAHGWQVLCVAFSPDGRTVATGDYGRTTLLWDATTHQQTARLTGHSRAVVGVAFSPDGRTLATTSPDRTTFLWDVASRRRSASLTSQADVRAPSFSPDGHTLATGSATGTALLWEIDVNDVVQHVCQESKAQGWARIVPHAAAKGVCS</sequence>
<dbReference type="PANTHER" id="PTHR19848:SF8">
    <property type="entry name" value="F-BOX AND WD REPEAT DOMAIN CONTAINING 7"/>
    <property type="match status" value="1"/>
</dbReference>
<feature type="repeat" description="WD" evidence="3">
    <location>
        <begin position="1149"/>
        <end position="1190"/>
    </location>
</feature>
<dbReference type="PROSITE" id="PS50294">
    <property type="entry name" value="WD_REPEATS_REGION"/>
    <property type="match status" value="11"/>
</dbReference>
<gene>
    <name evidence="6" type="ORF">BLA24_13500</name>
</gene>
<dbReference type="Pfam" id="PF00400">
    <property type="entry name" value="WD40"/>
    <property type="match status" value="12"/>
</dbReference>
<feature type="repeat" description="WD" evidence="3">
    <location>
        <begin position="1322"/>
        <end position="1356"/>
    </location>
</feature>
<dbReference type="Pfam" id="PF13560">
    <property type="entry name" value="HTH_31"/>
    <property type="match status" value="1"/>
</dbReference>
<evidence type="ECO:0000256" key="1">
    <source>
        <dbReference type="ARBA" id="ARBA00022574"/>
    </source>
</evidence>